<proteinExistence type="inferred from homology"/>
<name>A0AAD7U6Q4_9STRA</name>
<accession>A0AAD7U6Q4</accession>
<feature type="chain" id="PRO_5042236328" description="Signal recognition particle receptor subunit beta" evidence="11">
    <location>
        <begin position="20"/>
        <end position="232"/>
    </location>
</feature>
<evidence type="ECO:0000256" key="4">
    <source>
        <dbReference type="ARBA" id="ARBA00022692"/>
    </source>
</evidence>
<evidence type="ECO:0000256" key="3">
    <source>
        <dbReference type="ARBA" id="ARBA00020256"/>
    </source>
</evidence>
<comment type="similarity">
    <text evidence="2">Belongs to the SRP receptor beta subunit family.</text>
</comment>
<dbReference type="EMBL" id="JAQMWT010000634">
    <property type="protein sequence ID" value="KAJ8598840.1"/>
    <property type="molecule type" value="Genomic_DNA"/>
</dbReference>
<keyword evidence="5" id="KW-0547">Nucleotide-binding</keyword>
<evidence type="ECO:0000256" key="9">
    <source>
        <dbReference type="ARBA" id="ARBA00023136"/>
    </source>
</evidence>
<reference evidence="12" key="1">
    <citation type="submission" date="2023-01" db="EMBL/GenBank/DDBJ databases">
        <title>Metagenome sequencing of chrysophaentin producing Chrysophaeum taylorii.</title>
        <authorList>
            <person name="Davison J."/>
            <person name="Bewley C."/>
        </authorList>
    </citation>
    <scope>NUCLEOTIDE SEQUENCE</scope>
    <source>
        <strain evidence="12">NIES-1699</strain>
    </source>
</reference>
<dbReference type="AlphaFoldDB" id="A0AAD7U6Q4"/>
<evidence type="ECO:0000256" key="2">
    <source>
        <dbReference type="ARBA" id="ARBA00005619"/>
    </source>
</evidence>
<dbReference type="SUPFAM" id="SSF52540">
    <property type="entry name" value="P-loop containing nucleoside triphosphate hydrolases"/>
    <property type="match status" value="1"/>
</dbReference>
<dbReference type="InterPro" id="IPR019009">
    <property type="entry name" value="SRP_receptor_beta_su"/>
</dbReference>
<evidence type="ECO:0000256" key="8">
    <source>
        <dbReference type="ARBA" id="ARBA00023134"/>
    </source>
</evidence>
<dbReference type="Pfam" id="PF09439">
    <property type="entry name" value="SRPRB"/>
    <property type="match status" value="1"/>
</dbReference>
<evidence type="ECO:0000313" key="13">
    <source>
        <dbReference type="Proteomes" id="UP001230188"/>
    </source>
</evidence>
<keyword evidence="13" id="KW-1185">Reference proteome</keyword>
<keyword evidence="4" id="KW-0812">Transmembrane</keyword>
<evidence type="ECO:0000256" key="11">
    <source>
        <dbReference type="SAM" id="SignalP"/>
    </source>
</evidence>
<organism evidence="12 13">
    <name type="scientific">Chrysophaeum taylorii</name>
    <dbReference type="NCBI Taxonomy" id="2483200"/>
    <lineage>
        <taxon>Eukaryota</taxon>
        <taxon>Sar</taxon>
        <taxon>Stramenopiles</taxon>
        <taxon>Ochrophyta</taxon>
        <taxon>Pelagophyceae</taxon>
        <taxon>Pelagomonadales</taxon>
        <taxon>Pelagomonadaceae</taxon>
        <taxon>Chrysophaeum</taxon>
    </lineage>
</organism>
<evidence type="ECO:0000256" key="10">
    <source>
        <dbReference type="ARBA" id="ARBA00023170"/>
    </source>
</evidence>
<dbReference type="GO" id="GO:0005525">
    <property type="term" value="F:GTP binding"/>
    <property type="evidence" value="ECO:0007669"/>
    <property type="project" value="UniProtKB-KW"/>
</dbReference>
<protein>
    <recommendedName>
        <fullName evidence="3">Signal recognition particle receptor subunit beta</fullName>
    </recommendedName>
</protein>
<keyword evidence="6" id="KW-0256">Endoplasmic reticulum</keyword>
<evidence type="ECO:0000256" key="6">
    <source>
        <dbReference type="ARBA" id="ARBA00022824"/>
    </source>
</evidence>
<keyword evidence="7" id="KW-1133">Transmembrane helix</keyword>
<keyword evidence="8" id="KW-0342">GTP-binding</keyword>
<evidence type="ECO:0000256" key="1">
    <source>
        <dbReference type="ARBA" id="ARBA00004389"/>
    </source>
</evidence>
<keyword evidence="9" id="KW-0472">Membrane</keyword>
<dbReference type="InterPro" id="IPR027417">
    <property type="entry name" value="P-loop_NTPase"/>
</dbReference>
<evidence type="ECO:0000256" key="7">
    <source>
        <dbReference type="ARBA" id="ARBA00022989"/>
    </source>
</evidence>
<feature type="signal peptide" evidence="11">
    <location>
        <begin position="1"/>
        <end position="19"/>
    </location>
</feature>
<dbReference type="Gene3D" id="3.40.50.300">
    <property type="entry name" value="P-loop containing nucleotide triphosphate hydrolases"/>
    <property type="match status" value="1"/>
</dbReference>
<sequence length="232" mass="25395">MWWWGSLLLLLFVAVLVTAVAIFALRTPRRPAAVVLIGPCGAGKTLLFYRLTEDEHCDTVSSMQSNQGQVGDVALVDFPGHYRLRGGLKDELDRATKLVMLVDAAAMAAQAKPAAELLFQVLTAFQNAKRPPPVLLICNKTDKATAKTPQRVKLMLMNEIETLRKTAHALRSIDDDDDKQQPAQLGVEGRVFSFDQHSPCPITFLPISVKNDDLSPVRAFVQTGLVSTTPSS</sequence>
<gene>
    <name evidence="12" type="ORF">CTAYLR_008541</name>
</gene>
<dbReference type="Proteomes" id="UP001230188">
    <property type="component" value="Unassembled WGS sequence"/>
</dbReference>
<dbReference type="GO" id="GO:0005789">
    <property type="term" value="C:endoplasmic reticulum membrane"/>
    <property type="evidence" value="ECO:0007669"/>
    <property type="project" value="UniProtKB-SubCell"/>
</dbReference>
<evidence type="ECO:0000313" key="12">
    <source>
        <dbReference type="EMBL" id="KAJ8598840.1"/>
    </source>
</evidence>
<keyword evidence="10" id="KW-0675">Receptor</keyword>
<keyword evidence="11" id="KW-0732">Signal</keyword>
<comment type="caution">
    <text evidence="12">The sequence shown here is derived from an EMBL/GenBank/DDBJ whole genome shotgun (WGS) entry which is preliminary data.</text>
</comment>
<evidence type="ECO:0000256" key="5">
    <source>
        <dbReference type="ARBA" id="ARBA00022741"/>
    </source>
</evidence>
<comment type="subcellular location">
    <subcellularLocation>
        <location evidence="1">Endoplasmic reticulum membrane</location>
        <topology evidence="1">Single-pass membrane protein</topology>
    </subcellularLocation>
</comment>